<feature type="transmembrane region" description="Helical" evidence="7">
    <location>
        <begin position="614"/>
        <end position="635"/>
    </location>
</feature>
<protein>
    <recommendedName>
        <fullName evidence="9">Immunoglobulin domain-containing protein</fullName>
    </recommendedName>
</protein>
<dbReference type="InterPro" id="IPR036179">
    <property type="entry name" value="Ig-like_dom_sf"/>
</dbReference>
<feature type="region of interest" description="Disordered" evidence="6">
    <location>
        <begin position="769"/>
        <end position="789"/>
    </location>
</feature>
<dbReference type="SUPFAM" id="SSF48726">
    <property type="entry name" value="Immunoglobulin"/>
    <property type="match status" value="1"/>
</dbReference>
<feature type="domain" description="Immunoglobulin" evidence="9">
    <location>
        <begin position="322"/>
        <end position="400"/>
    </location>
</feature>
<feature type="region of interest" description="Disordered" evidence="6">
    <location>
        <begin position="639"/>
        <end position="658"/>
    </location>
</feature>
<evidence type="ECO:0000256" key="7">
    <source>
        <dbReference type="SAM" id="Phobius"/>
    </source>
</evidence>
<feature type="domain" description="Immunoglobulin" evidence="9">
    <location>
        <begin position="420"/>
        <end position="495"/>
    </location>
</feature>
<gene>
    <name evidence="10" type="ORF">CVLEPA_LOCUS6747</name>
</gene>
<keyword evidence="7" id="KW-0812">Transmembrane</keyword>
<evidence type="ECO:0000256" key="3">
    <source>
        <dbReference type="ARBA" id="ARBA00023157"/>
    </source>
</evidence>
<dbReference type="InterPro" id="IPR051275">
    <property type="entry name" value="Cell_adhesion_signaling"/>
</dbReference>
<evidence type="ECO:0000256" key="2">
    <source>
        <dbReference type="ARBA" id="ARBA00023136"/>
    </source>
</evidence>
<dbReference type="InterPro" id="IPR013783">
    <property type="entry name" value="Ig-like_fold"/>
</dbReference>
<dbReference type="SMART" id="SM00409">
    <property type="entry name" value="IG"/>
    <property type="match status" value="3"/>
</dbReference>
<evidence type="ECO:0000256" key="8">
    <source>
        <dbReference type="SAM" id="SignalP"/>
    </source>
</evidence>
<proteinExistence type="predicted"/>
<keyword evidence="4" id="KW-0325">Glycoprotein</keyword>
<dbReference type="PANTHER" id="PTHR11640:SF31">
    <property type="entry name" value="IRREGULAR CHIASM C-ROUGHEST PROTEIN-RELATED"/>
    <property type="match status" value="1"/>
</dbReference>
<keyword evidence="3" id="KW-1015">Disulfide bond</keyword>
<feature type="compositionally biased region" description="Polar residues" evidence="6">
    <location>
        <begin position="644"/>
        <end position="658"/>
    </location>
</feature>
<keyword evidence="2 7" id="KW-0472">Membrane</keyword>
<evidence type="ECO:0000256" key="1">
    <source>
        <dbReference type="ARBA" id="ARBA00004479"/>
    </source>
</evidence>
<comment type="caution">
    <text evidence="10">The sequence shown here is derived from an EMBL/GenBank/DDBJ whole genome shotgun (WGS) entry which is preliminary data.</text>
</comment>
<name>A0ABP0FFV1_CLALP</name>
<dbReference type="Gene3D" id="2.60.40.10">
    <property type="entry name" value="Immunoglobulins"/>
    <property type="match status" value="1"/>
</dbReference>
<organism evidence="10 11">
    <name type="scientific">Clavelina lepadiformis</name>
    <name type="common">Light-bulb sea squirt</name>
    <name type="synonym">Ascidia lepadiformis</name>
    <dbReference type="NCBI Taxonomy" id="159417"/>
    <lineage>
        <taxon>Eukaryota</taxon>
        <taxon>Metazoa</taxon>
        <taxon>Chordata</taxon>
        <taxon>Tunicata</taxon>
        <taxon>Ascidiacea</taxon>
        <taxon>Aplousobranchia</taxon>
        <taxon>Clavelinidae</taxon>
        <taxon>Clavelina</taxon>
    </lineage>
</organism>
<dbReference type="EMBL" id="CAWYQH010000046">
    <property type="protein sequence ID" value="CAK8677359.1"/>
    <property type="molecule type" value="Genomic_DNA"/>
</dbReference>
<evidence type="ECO:0000313" key="11">
    <source>
        <dbReference type="Proteomes" id="UP001642483"/>
    </source>
</evidence>
<comment type="subcellular location">
    <subcellularLocation>
        <location evidence="1">Membrane</location>
        <topology evidence="1">Single-pass type I membrane protein</topology>
    </subcellularLocation>
</comment>
<dbReference type="PANTHER" id="PTHR11640">
    <property type="entry name" value="NEPHRIN"/>
    <property type="match status" value="1"/>
</dbReference>
<keyword evidence="5" id="KW-0393">Immunoglobulin domain</keyword>
<feature type="signal peptide" evidence="8">
    <location>
        <begin position="1"/>
        <end position="21"/>
    </location>
</feature>
<keyword evidence="11" id="KW-1185">Reference proteome</keyword>
<feature type="domain" description="Immunoglobulin" evidence="9">
    <location>
        <begin position="217"/>
        <end position="301"/>
    </location>
</feature>
<feature type="compositionally biased region" description="Basic and acidic residues" evidence="6">
    <location>
        <begin position="769"/>
        <end position="778"/>
    </location>
</feature>
<evidence type="ECO:0000256" key="5">
    <source>
        <dbReference type="ARBA" id="ARBA00023319"/>
    </source>
</evidence>
<evidence type="ECO:0000256" key="4">
    <source>
        <dbReference type="ARBA" id="ARBA00023180"/>
    </source>
</evidence>
<sequence>MRLGLDLHCLLIIYGVLKATAITTISIDPPYNPLATGFNNLIVTAQFQTSNDSTETCSWYYGGELDSGSGVQFYSGLFGGCVVPAPGTYDNITCTEQTIDGTNHTITTLTITQPLVAGNLNIEVTCTTATTPGPITRTLQDCNSSLPYDVIVDATSRVFNSPGKFVCSNGGNLFYSKGTMLTSSDTTCLASAEWSGQDTLQCWTAPSVTLASSSIDGNNLTVVKGDDLNLTCNYNDVIPEGNTSRFYIGGNSYNRTQGEQFILSSLQRSDNNKVVSCQAVTPYTDAYPGSGRSLEYIVDVLYVSSSVTNKIETSQFVIESSESNYLLRSDQQLTMNCIPSDANPPATCSWQLCSDSRCQTLTSDGGCLITVDLSVSSNVTCAAGNRAGNTISAEQTVDVIPAERQVHFNVSGSNVTNDDSINSTTYLGESIMISCSVSYENELNTAYLIKLPNNSIISQSSKMLSSVTRDDSGDYICNTNDQFGSFNAAIYLNVIYAATQDDKIPTCNWNLNETGICSVVFFSNPNSLFILLSKNGSLVAGDGSMTIESTGDQQTFTFSRTQVTNSDNGRYELTVKSSSESLFSNSVLYFDIEVVDNTDGNGEPPGTPGLSTGAIAGIIAGVVVVILCAAGYGIYRWRRGPQKKNGSQSNEMYPTVSGNRTFTDQPGYIDVDANNSIQISSDHQRNYEVVGPAEDENGYLAVNGSTTGHLRNRASNSQLETDNAGYIVLNGEESSAQSNNQGNASSSSKRYENIEGAYDDVITTPRVHTENGSRRYENVEGPYDEINNS</sequence>
<evidence type="ECO:0000256" key="6">
    <source>
        <dbReference type="SAM" id="MobiDB-lite"/>
    </source>
</evidence>
<keyword evidence="7" id="KW-1133">Transmembrane helix</keyword>
<accession>A0ABP0FFV1</accession>
<dbReference type="Proteomes" id="UP001642483">
    <property type="component" value="Unassembled WGS sequence"/>
</dbReference>
<feature type="chain" id="PRO_5046770340" description="Immunoglobulin domain-containing protein" evidence="8">
    <location>
        <begin position="22"/>
        <end position="789"/>
    </location>
</feature>
<dbReference type="InterPro" id="IPR003599">
    <property type="entry name" value="Ig_sub"/>
</dbReference>
<evidence type="ECO:0000313" key="10">
    <source>
        <dbReference type="EMBL" id="CAK8677359.1"/>
    </source>
</evidence>
<evidence type="ECO:0000259" key="9">
    <source>
        <dbReference type="SMART" id="SM00409"/>
    </source>
</evidence>
<reference evidence="10 11" key="1">
    <citation type="submission" date="2024-02" db="EMBL/GenBank/DDBJ databases">
        <authorList>
            <person name="Daric V."/>
            <person name="Darras S."/>
        </authorList>
    </citation>
    <scope>NUCLEOTIDE SEQUENCE [LARGE SCALE GENOMIC DNA]</scope>
</reference>
<keyword evidence="8" id="KW-0732">Signal</keyword>